<keyword evidence="4" id="KW-1185">Reference proteome</keyword>
<dbReference type="AlphaFoldDB" id="A0A1Y0ES76"/>
<feature type="chain" id="PRO_5012914441" description="DUF11 domain-containing protein" evidence="1">
    <location>
        <begin position="16"/>
        <end position="549"/>
    </location>
</feature>
<accession>A0A1Y0ES76</accession>
<feature type="signal peptide" evidence="1">
    <location>
        <begin position="1"/>
        <end position="15"/>
    </location>
</feature>
<feature type="domain" description="DUF11" evidence="2">
    <location>
        <begin position="394"/>
        <end position="499"/>
    </location>
</feature>
<protein>
    <recommendedName>
        <fullName evidence="2">DUF11 domain-containing protein</fullName>
    </recommendedName>
</protein>
<reference evidence="3 4" key="1">
    <citation type="submission" date="2017-05" db="EMBL/GenBank/DDBJ databases">
        <authorList>
            <person name="Song R."/>
            <person name="Chenine A.L."/>
            <person name="Ruprecht R.M."/>
        </authorList>
    </citation>
    <scope>NUCLEOTIDE SEQUENCE [LARGE SCALE GENOMIC DNA]</scope>
    <source>
        <strain evidence="3 4">DSM 26136</strain>
    </source>
</reference>
<name>A0A1Y0ES76_9BURK</name>
<proteinExistence type="predicted"/>
<feature type="domain" description="DUF11" evidence="2">
    <location>
        <begin position="272"/>
        <end position="377"/>
    </location>
</feature>
<gene>
    <name evidence="3" type="ORF">CCO03_18320</name>
</gene>
<dbReference type="Pfam" id="PF01345">
    <property type="entry name" value="DUF11"/>
    <property type="match status" value="2"/>
</dbReference>
<evidence type="ECO:0000259" key="2">
    <source>
        <dbReference type="Pfam" id="PF01345"/>
    </source>
</evidence>
<dbReference type="Gene3D" id="2.60.40.10">
    <property type="entry name" value="Immunoglobulins"/>
    <property type="match status" value="1"/>
</dbReference>
<keyword evidence="1" id="KW-0732">Signal</keyword>
<evidence type="ECO:0000313" key="4">
    <source>
        <dbReference type="Proteomes" id="UP000196138"/>
    </source>
</evidence>
<sequence length="549" mass="54694">MLALAVLAAPLAAQAQDRVLFISSDESANAGWNGYLTNARNAFEAVAPAGTFVNRTGALSGTASLTGDIADARMLILATVCSATQANRWAEVEEALKTRPDLMVISFVDGSTAPGCPANLARFTTAINAIRPAAWSPITATPTSGDITAPLNQQSLYAATFQAVLPSIRGQFWGRMSPVPTDYALYTSAAVASPAPATVTNAYGLFIPQAASNGGHGACLFFVADATQFNLNQPAQSTAIARAFYAAATDPSGACQQPVANVPDLTPSLAGATALNIGATHSVRLTVSNADQAASADGLVTVTLPAGLALVNAPAGCTPSATPPEGFSCPLSALAASGTLALDFDVRATAVLANAAISAEVSGVTGEVNTGNNSATLLVSASGAPDLTSTLTGPAQLNVGATGSYQVAVRNQGNLGSTDGVLTLVLPTGLALDAATLPAGCTAVATGFTCPLSAIAAGGSAAALSFSALATAAFTDQPIEVQVTQVNGEQVIGNNGASLLVTATSVPVAPTPAVQPVPSLQAGALGLLGLLLAGMPACVRRQPRALKRS</sequence>
<evidence type="ECO:0000256" key="1">
    <source>
        <dbReference type="SAM" id="SignalP"/>
    </source>
</evidence>
<dbReference type="InterPro" id="IPR013783">
    <property type="entry name" value="Ig-like_fold"/>
</dbReference>
<dbReference type="Proteomes" id="UP000196138">
    <property type="component" value="Chromosome"/>
</dbReference>
<evidence type="ECO:0000313" key="3">
    <source>
        <dbReference type="EMBL" id="ARU06358.1"/>
    </source>
</evidence>
<dbReference type="KEGG" id="cser:CCO03_18320"/>
<dbReference type="InterPro" id="IPR001434">
    <property type="entry name" value="OmcB-like_DUF11"/>
</dbReference>
<dbReference type="EMBL" id="CP021455">
    <property type="protein sequence ID" value="ARU06358.1"/>
    <property type="molecule type" value="Genomic_DNA"/>
</dbReference>
<organism evidence="3 4">
    <name type="scientific">Comamonas serinivorans</name>
    <dbReference type="NCBI Taxonomy" id="1082851"/>
    <lineage>
        <taxon>Bacteria</taxon>
        <taxon>Pseudomonadati</taxon>
        <taxon>Pseudomonadota</taxon>
        <taxon>Betaproteobacteria</taxon>
        <taxon>Burkholderiales</taxon>
        <taxon>Comamonadaceae</taxon>
        <taxon>Comamonas</taxon>
    </lineage>
</organism>